<evidence type="ECO:0000313" key="1">
    <source>
        <dbReference type="EMBL" id="VAW00219.1"/>
    </source>
</evidence>
<keyword evidence="1" id="KW-0030">Aminoacyl-tRNA synthetase</keyword>
<accession>A0A3B0SHC8</accession>
<reference evidence="1" key="1">
    <citation type="submission" date="2018-06" db="EMBL/GenBank/DDBJ databases">
        <authorList>
            <person name="Zhirakovskaya E."/>
        </authorList>
    </citation>
    <scope>NUCLEOTIDE SEQUENCE</scope>
</reference>
<dbReference type="AlphaFoldDB" id="A0A3B0SHC8"/>
<gene>
    <name evidence="1" type="ORF">MNBD_ACTINO01-404</name>
</gene>
<dbReference type="EMBL" id="UOEI01000280">
    <property type="protein sequence ID" value="VAW00219.1"/>
    <property type="molecule type" value="Genomic_DNA"/>
</dbReference>
<name>A0A3B0SHC8_9ZZZZ</name>
<keyword evidence="1" id="KW-0436">Ligase</keyword>
<protein>
    <submittedName>
        <fullName evidence="1">Alanyl-tRNA synthetase</fullName>
        <ecNumber evidence="1">6.1.1.7</ecNumber>
    </submittedName>
</protein>
<dbReference type="GO" id="GO:0004813">
    <property type="term" value="F:alanine-tRNA ligase activity"/>
    <property type="evidence" value="ECO:0007669"/>
    <property type="project" value="UniProtKB-EC"/>
</dbReference>
<sequence length="204" mass="20647">MRTVIALALVGAGCSISRPDVTGTSTVTPSSTPFPADLTADLTLDPDGIGPFSLGDEAVVVLEGISAIIGGWDVDSADDVTGVQLPDCAGGTPRVVAWGSLALVFTGDADREVLTSWSYGFDPLTGNSQDLRQLGLVTAAGIGLGSTRAELSDVYGGAISFIDRPSIDSAVFGIDADTTPHLSGKLDAAGPAGIVDLIQIEPTC</sequence>
<organism evidence="1">
    <name type="scientific">hydrothermal vent metagenome</name>
    <dbReference type="NCBI Taxonomy" id="652676"/>
    <lineage>
        <taxon>unclassified sequences</taxon>
        <taxon>metagenomes</taxon>
        <taxon>ecological metagenomes</taxon>
    </lineage>
</organism>
<dbReference type="EC" id="6.1.1.7" evidence="1"/>
<proteinExistence type="predicted"/>